<sequence length="130" mass="13898">MLANANIIDPWMQTIGLLSAPAGGPKGRDSWLNGGNGARHVYGTSLHTVTVSLIDRPSPTTATISWRDSTRCCYGDQVWCASRAYTEGVCAMSRQPIRRGDAVYKPRACGRAPRNADAMILASVLDDGCG</sequence>
<reference evidence="1 2" key="1">
    <citation type="submission" date="2019-08" db="EMBL/GenBank/DDBJ databases">
        <authorList>
            <person name="Herpell B J."/>
        </authorList>
    </citation>
    <scope>NUCLEOTIDE SEQUENCE [LARGE SCALE GENOMIC DNA]</scope>
    <source>
        <strain evidence="2">Msb3</strain>
    </source>
</reference>
<proteinExistence type="predicted"/>
<dbReference type="AlphaFoldDB" id="A0A5Q4ZKP0"/>
<dbReference type="InterPro" id="IPR021769">
    <property type="entry name" value="DUF3331"/>
</dbReference>
<dbReference type="Pfam" id="PF11811">
    <property type="entry name" value="DUF3331"/>
    <property type="match status" value="1"/>
</dbReference>
<evidence type="ECO:0000313" key="1">
    <source>
        <dbReference type="EMBL" id="VVD32841.1"/>
    </source>
</evidence>
<evidence type="ECO:0000313" key="2">
    <source>
        <dbReference type="Proteomes" id="UP000325811"/>
    </source>
</evidence>
<organism evidence="1 2">
    <name type="scientific">Paraburkholderia dioscoreae</name>
    <dbReference type="NCBI Taxonomy" id="2604047"/>
    <lineage>
        <taxon>Bacteria</taxon>
        <taxon>Pseudomonadati</taxon>
        <taxon>Pseudomonadota</taxon>
        <taxon>Betaproteobacteria</taxon>
        <taxon>Burkholderiales</taxon>
        <taxon>Burkholderiaceae</taxon>
        <taxon>Paraburkholderia</taxon>
    </lineage>
</organism>
<dbReference type="RefSeq" id="WP_007177156.1">
    <property type="nucleotide sequence ID" value="NZ_LR699554.1"/>
</dbReference>
<dbReference type="EMBL" id="LR699554">
    <property type="protein sequence ID" value="VVD32841.1"/>
    <property type="molecule type" value="Genomic_DNA"/>
</dbReference>
<name>A0A5Q4ZKP0_9BURK</name>
<accession>A0A5Q4ZKP0</accession>
<evidence type="ECO:0008006" key="3">
    <source>
        <dbReference type="Google" id="ProtNLM"/>
    </source>
</evidence>
<dbReference type="Proteomes" id="UP000325811">
    <property type="component" value="Chromosome II"/>
</dbReference>
<keyword evidence="2" id="KW-1185">Reference proteome</keyword>
<protein>
    <recommendedName>
        <fullName evidence="3">DUF3331 domain-containing protein</fullName>
    </recommendedName>
</protein>
<dbReference type="KEGG" id="pdio:PDMSB3_1557.1"/>
<gene>
    <name evidence="1" type="ORF">PDMSB3_1557</name>
</gene>